<dbReference type="EMBL" id="VWFO01000568">
    <property type="protein sequence ID" value="KAA4648858.1"/>
    <property type="molecule type" value="Genomic_DNA"/>
</dbReference>
<proteinExistence type="predicted"/>
<comment type="caution">
    <text evidence="1">The sequence shown here is derived from an EMBL/GenBank/DDBJ whole genome shotgun (WGS) entry which is preliminary data.</text>
</comment>
<dbReference type="AlphaFoldDB" id="A0A642C5G8"/>
<feature type="non-terminal residue" evidence="1">
    <location>
        <position position="1"/>
    </location>
</feature>
<gene>
    <name evidence="1" type="ORF">F3B98_31745</name>
</gene>
<accession>A0A642C5G8</accession>
<evidence type="ECO:0000313" key="2">
    <source>
        <dbReference type="Proteomes" id="UP000435985"/>
    </source>
</evidence>
<name>A0A642C5G8_BACOV</name>
<organism evidence="1 2">
    <name type="scientific">Bacteroides ovatus</name>
    <dbReference type="NCBI Taxonomy" id="28116"/>
    <lineage>
        <taxon>Bacteria</taxon>
        <taxon>Pseudomonadati</taxon>
        <taxon>Bacteroidota</taxon>
        <taxon>Bacteroidia</taxon>
        <taxon>Bacteroidales</taxon>
        <taxon>Bacteroidaceae</taxon>
        <taxon>Bacteroides</taxon>
    </lineage>
</organism>
<protein>
    <submittedName>
        <fullName evidence="1">Uncharacterized protein</fullName>
    </submittedName>
</protein>
<dbReference type="Proteomes" id="UP000435985">
    <property type="component" value="Unassembled WGS sequence"/>
</dbReference>
<sequence length="69" mass="7802">LSANSVMRGRLDARRTLKSLVADLRIKKQLYTNNMSCKQKKDCSSKRNSLFSKPSIKKAIVPGFYSIPL</sequence>
<evidence type="ECO:0000313" key="1">
    <source>
        <dbReference type="EMBL" id="KAA4648858.1"/>
    </source>
</evidence>
<reference evidence="1 2" key="1">
    <citation type="journal article" date="2019" name="Nat. Med.">
        <title>A library of human gut bacterial isolates paired with longitudinal multiomics data enables mechanistic microbiome research.</title>
        <authorList>
            <person name="Poyet M."/>
            <person name="Groussin M."/>
            <person name="Gibbons S.M."/>
            <person name="Avila-Pacheco J."/>
            <person name="Jiang X."/>
            <person name="Kearney S.M."/>
            <person name="Perrotta A.R."/>
            <person name="Berdy B."/>
            <person name="Zhao S."/>
            <person name="Lieberman T.D."/>
            <person name="Swanson P.K."/>
            <person name="Smith M."/>
            <person name="Roesemann S."/>
            <person name="Alexander J.E."/>
            <person name="Rich S.A."/>
            <person name="Livny J."/>
            <person name="Vlamakis H."/>
            <person name="Clish C."/>
            <person name="Bullock K."/>
            <person name="Deik A."/>
            <person name="Scott J."/>
            <person name="Pierce K.A."/>
            <person name="Xavier R.J."/>
            <person name="Alm E.J."/>
        </authorList>
    </citation>
    <scope>NUCLEOTIDE SEQUENCE [LARGE SCALE GENOMIC DNA]</scope>
    <source>
        <strain evidence="1 2">BIOML-A14</strain>
    </source>
</reference>